<keyword evidence="2" id="KW-1185">Reference proteome</keyword>
<organism evidence="1 2">
    <name type="scientific">Absicoccus intestinalis</name>
    <dbReference type="NCBI Taxonomy" id="2926319"/>
    <lineage>
        <taxon>Bacteria</taxon>
        <taxon>Bacillati</taxon>
        <taxon>Bacillota</taxon>
        <taxon>Erysipelotrichia</taxon>
        <taxon>Erysipelotrichales</taxon>
        <taxon>Erysipelotrichaceae</taxon>
        <taxon>Absicoccus</taxon>
    </lineage>
</organism>
<name>A0ABU4WMK4_9FIRM</name>
<protein>
    <recommendedName>
        <fullName evidence="3">DUF3783 domain-containing protein</fullName>
    </recommendedName>
</protein>
<evidence type="ECO:0008006" key="3">
    <source>
        <dbReference type="Google" id="ProtNLM"/>
    </source>
</evidence>
<dbReference type="Proteomes" id="UP001285244">
    <property type="component" value="Unassembled WGS sequence"/>
</dbReference>
<accession>A0ABU4WMK4</accession>
<dbReference type="RefSeq" id="WP_320326068.1">
    <property type="nucleotide sequence ID" value="NZ_JALBUS010000012.1"/>
</dbReference>
<evidence type="ECO:0000313" key="2">
    <source>
        <dbReference type="Proteomes" id="UP001285244"/>
    </source>
</evidence>
<evidence type="ECO:0000313" key="1">
    <source>
        <dbReference type="EMBL" id="MDX8417798.1"/>
    </source>
</evidence>
<sequence length="159" mass="18361">MVLIYLGTADPKIIDVIQKTGMEYHVVGDQECSKTMEELMHHPTTSKGKRPPFLYIYEEDASLLARSLQEEGIYIGRVAQNTPENIHWSLRDLMDEVDLAYEIDSLRTELYELVEHIDTKKFQTDANYQHLMRHAIALVEDPHASLEQLDDMVRACQKA</sequence>
<dbReference type="EMBL" id="JALBUS010000012">
    <property type="protein sequence ID" value="MDX8417798.1"/>
    <property type="molecule type" value="Genomic_DNA"/>
</dbReference>
<proteinExistence type="predicted"/>
<comment type="caution">
    <text evidence="1">The sequence shown here is derived from an EMBL/GenBank/DDBJ whole genome shotgun (WGS) entry which is preliminary data.</text>
</comment>
<gene>
    <name evidence="1" type="ORF">MOZ64_08125</name>
</gene>
<reference evidence="1 2" key="1">
    <citation type="submission" date="2022-03" db="EMBL/GenBank/DDBJ databases">
        <title>Novel taxa within the pig intestine.</title>
        <authorList>
            <person name="Wylensek D."/>
            <person name="Bishof K."/>
            <person name="Afrizal A."/>
            <person name="Clavel T."/>
        </authorList>
    </citation>
    <scope>NUCLEOTIDE SEQUENCE [LARGE SCALE GENOMIC DNA]</scope>
    <source>
        <strain evidence="1 2">Cla-KB-P134</strain>
    </source>
</reference>